<evidence type="ECO:0000256" key="6">
    <source>
        <dbReference type="SAM" id="MobiDB-lite"/>
    </source>
</evidence>
<dbReference type="InterPro" id="IPR036962">
    <property type="entry name" value="Glyco_hydro_3_N_sf"/>
</dbReference>
<sequence length="427" mass="43602">MSRRSGFRASSGAGLRWPLEVPPLTPRARTTWIVVAVVTTLAAVSAVAWYLTRPGPTPAPSPSGAPTASPDPSPSGPPPTPSTPPEDPLAGWTLEQKVGQLFMVGVDVSDPQQVSYDAVSQLHVGNVFLAGRSQAGTGPTADLVAGFTALVSADTTNGTPLFVATDQEGGYVQVLRGPGFSQIPTATDQAALDPATLQADATTWGGELAAAGVNLNLAPVMDLVPEGTAAQNPPIGYFQRNYGFTPDLVTTHANAFSAGMEASGVDVTIKHFPGLGRVTENTDTDAGVTDDVTTRDDPSVAVFASGIEAGAAFVMTSTAVYAQIDGSLPAAFSPVVVDGMLRGDLGYDGVVITDDVSAAQQVQAWSPADRAVLTIDAGGDMVLASADPGVVQPMVAAVVERATTDPAFAAKVDAAVVRVLAAKQRLG</sequence>
<dbReference type="KEGG" id="cceu:CBR64_06200"/>
<dbReference type="SUPFAM" id="SSF51445">
    <property type="entry name" value="(Trans)glycosidases"/>
    <property type="match status" value="1"/>
</dbReference>
<dbReference type="InterPro" id="IPR019800">
    <property type="entry name" value="Glyco_hydro_3_AS"/>
</dbReference>
<dbReference type="AlphaFoldDB" id="A0A1Y0HVG7"/>
<feature type="domain" description="Glycoside hydrolase family 3 N-terminal" evidence="8">
    <location>
        <begin position="93"/>
        <end position="421"/>
    </location>
</feature>
<dbReference type="EMBL" id="CP021383">
    <property type="protein sequence ID" value="ARU51143.1"/>
    <property type="molecule type" value="Genomic_DNA"/>
</dbReference>
<evidence type="ECO:0000256" key="5">
    <source>
        <dbReference type="ARBA" id="ARBA00023295"/>
    </source>
</evidence>
<dbReference type="PANTHER" id="PTHR30480:SF13">
    <property type="entry name" value="BETA-HEXOSAMINIDASE"/>
    <property type="match status" value="1"/>
</dbReference>
<dbReference type="PANTHER" id="PTHR30480">
    <property type="entry name" value="BETA-HEXOSAMINIDASE-RELATED"/>
    <property type="match status" value="1"/>
</dbReference>
<evidence type="ECO:0000256" key="4">
    <source>
        <dbReference type="ARBA" id="ARBA00022801"/>
    </source>
</evidence>
<reference evidence="9 10" key="1">
    <citation type="submission" date="2017-05" db="EMBL/GenBank/DDBJ databases">
        <authorList>
            <person name="Song R."/>
            <person name="Chenine A.L."/>
            <person name="Ruprecht R.M."/>
        </authorList>
    </citation>
    <scope>NUCLEOTIDE SEQUENCE [LARGE SCALE GENOMIC DNA]</scope>
    <source>
        <strain evidence="9 10">PSBB019</strain>
    </source>
</reference>
<evidence type="ECO:0000256" key="2">
    <source>
        <dbReference type="ARBA" id="ARBA00005336"/>
    </source>
</evidence>
<dbReference type="Proteomes" id="UP000196228">
    <property type="component" value="Chromosome"/>
</dbReference>
<gene>
    <name evidence="9" type="ORF">CBR64_06200</name>
</gene>
<dbReference type="InterPro" id="IPR001764">
    <property type="entry name" value="Glyco_hydro_3_N"/>
</dbReference>
<dbReference type="PROSITE" id="PS00775">
    <property type="entry name" value="GLYCOSYL_HYDROL_F3"/>
    <property type="match status" value="1"/>
</dbReference>
<evidence type="ECO:0000256" key="3">
    <source>
        <dbReference type="ARBA" id="ARBA00012663"/>
    </source>
</evidence>
<dbReference type="GO" id="GO:0009254">
    <property type="term" value="P:peptidoglycan turnover"/>
    <property type="evidence" value="ECO:0007669"/>
    <property type="project" value="TreeGrafter"/>
</dbReference>
<evidence type="ECO:0000256" key="1">
    <source>
        <dbReference type="ARBA" id="ARBA00001231"/>
    </source>
</evidence>
<feature type="compositionally biased region" description="Low complexity" evidence="6">
    <location>
        <begin position="7"/>
        <end position="16"/>
    </location>
</feature>
<keyword evidence="7" id="KW-0472">Membrane</keyword>
<name>A0A1Y0HVG7_CELCE</name>
<comment type="catalytic activity">
    <reaction evidence="1">
        <text>Hydrolysis of terminal non-reducing N-acetyl-D-hexosamine residues in N-acetyl-beta-D-hexosaminides.</text>
        <dbReference type="EC" id="3.2.1.52"/>
    </reaction>
</comment>
<feature type="transmembrane region" description="Helical" evidence="7">
    <location>
        <begin position="32"/>
        <end position="51"/>
    </location>
</feature>
<keyword evidence="4" id="KW-0378">Hydrolase</keyword>
<dbReference type="InterPro" id="IPR017853">
    <property type="entry name" value="GH"/>
</dbReference>
<evidence type="ECO:0000313" key="10">
    <source>
        <dbReference type="Proteomes" id="UP000196228"/>
    </source>
</evidence>
<accession>A0A1Y0HVG7</accession>
<feature type="compositionally biased region" description="Pro residues" evidence="6">
    <location>
        <begin position="57"/>
        <end position="87"/>
    </location>
</feature>
<feature type="region of interest" description="Disordered" evidence="6">
    <location>
        <begin position="57"/>
        <end position="90"/>
    </location>
</feature>
<dbReference type="OrthoDB" id="9805821at2"/>
<protein>
    <recommendedName>
        <fullName evidence="3">beta-N-acetylhexosaminidase</fullName>
        <ecNumber evidence="3">3.2.1.52</ecNumber>
    </recommendedName>
</protein>
<dbReference type="Gene3D" id="3.20.20.300">
    <property type="entry name" value="Glycoside hydrolase, family 3, N-terminal domain"/>
    <property type="match status" value="1"/>
</dbReference>
<dbReference type="GO" id="GO:0005975">
    <property type="term" value="P:carbohydrate metabolic process"/>
    <property type="evidence" value="ECO:0007669"/>
    <property type="project" value="InterPro"/>
</dbReference>
<evidence type="ECO:0000313" key="9">
    <source>
        <dbReference type="EMBL" id="ARU51143.1"/>
    </source>
</evidence>
<dbReference type="InterPro" id="IPR050226">
    <property type="entry name" value="NagZ_Beta-hexosaminidase"/>
</dbReference>
<feature type="region of interest" description="Disordered" evidence="6">
    <location>
        <begin position="1"/>
        <end position="21"/>
    </location>
</feature>
<keyword evidence="7" id="KW-0812">Transmembrane</keyword>
<keyword evidence="5" id="KW-0326">Glycosidase</keyword>
<keyword evidence="7" id="KW-1133">Transmembrane helix</keyword>
<evidence type="ECO:0000256" key="7">
    <source>
        <dbReference type="SAM" id="Phobius"/>
    </source>
</evidence>
<dbReference type="EC" id="3.2.1.52" evidence="3"/>
<dbReference type="Pfam" id="PF00933">
    <property type="entry name" value="Glyco_hydro_3"/>
    <property type="match status" value="1"/>
</dbReference>
<organism evidence="9 10">
    <name type="scientific">Cellulosimicrobium cellulans</name>
    <name type="common">Arthrobacter luteus</name>
    <dbReference type="NCBI Taxonomy" id="1710"/>
    <lineage>
        <taxon>Bacteria</taxon>
        <taxon>Bacillati</taxon>
        <taxon>Actinomycetota</taxon>
        <taxon>Actinomycetes</taxon>
        <taxon>Micrococcales</taxon>
        <taxon>Promicromonosporaceae</taxon>
        <taxon>Cellulosimicrobium</taxon>
    </lineage>
</organism>
<proteinExistence type="inferred from homology"/>
<dbReference type="GO" id="GO:0004563">
    <property type="term" value="F:beta-N-acetylhexosaminidase activity"/>
    <property type="evidence" value="ECO:0007669"/>
    <property type="project" value="UniProtKB-EC"/>
</dbReference>
<evidence type="ECO:0000259" key="8">
    <source>
        <dbReference type="Pfam" id="PF00933"/>
    </source>
</evidence>
<comment type="similarity">
    <text evidence="2">Belongs to the glycosyl hydrolase 3 family.</text>
</comment>